<evidence type="ECO:0008006" key="6">
    <source>
        <dbReference type="Google" id="ProtNLM"/>
    </source>
</evidence>
<dbReference type="InterPro" id="IPR029045">
    <property type="entry name" value="ClpP/crotonase-like_dom_sf"/>
</dbReference>
<dbReference type="Gene3D" id="1.10.12.10">
    <property type="entry name" value="Lyase 2-enoyl-coa Hydratase, Chain A, domain 2"/>
    <property type="match status" value="1"/>
</dbReference>
<dbReference type="GO" id="GO:0006635">
    <property type="term" value="P:fatty acid beta-oxidation"/>
    <property type="evidence" value="ECO:0007669"/>
    <property type="project" value="TreeGrafter"/>
</dbReference>
<dbReference type="PANTHER" id="PTHR11941">
    <property type="entry name" value="ENOYL-COA HYDRATASE-RELATED"/>
    <property type="match status" value="1"/>
</dbReference>
<dbReference type="Gene3D" id="3.90.226.10">
    <property type="entry name" value="2-enoyl-CoA Hydratase, Chain A, domain 1"/>
    <property type="match status" value="1"/>
</dbReference>
<dbReference type="OrthoDB" id="9771883at2"/>
<dbReference type="GO" id="GO:0016836">
    <property type="term" value="F:hydro-lyase activity"/>
    <property type="evidence" value="ECO:0007669"/>
    <property type="project" value="UniProtKB-ARBA"/>
</dbReference>
<keyword evidence="5" id="KW-1185">Reference proteome</keyword>
<dbReference type="EMBL" id="LSGP01000020">
    <property type="protein sequence ID" value="KYZ75677.1"/>
    <property type="molecule type" value="Genomic_DNA"/>
</dbReference>
<dbReference type="PROSITE" id="PS00166">
    <property type="entry name" value="ENOYL_COA_HYDRATASE"/>
    <property type="match status" value="1"/>
</dbReference>
<proteinExistence type="inferred from homology"/>
<dbReference type="CDD" id="cd06558">
    <property type="entry name" value="crotonase-like"/>
    <property type="match status" value="1"/>
</dbReference>
<evidence type="ECO:0000256" key="3">
    <source>
        <dbReference type="RuleBase" id="RU003707"/>
    </source>
</evidence>
<dbReference type="FunFam" id="3.90.226.10:FF:000009">
    <property type="entry name" value="Carnitinyl-CoA dehydratase"/>
    <property type="match status" value="1"/>
</dbReference>
<organism evidence="4 5">
    <name type="scientific">Anaerosporomusa subterranea</name>
    <dbReference type="NCBI Taxonomy" id="1794912"/>
    <lineage>
        <taxon>Bacteria</taxon>
        <taxon>Bacillati</taxon>
        <taxon>Bacillota</taxon>
        <taxon>Negativicutes</taxon>
        <taxon>Acetonemataceae</taxon>
        <taxon>Anaerosporomusa</taxon>
    </lineage>
</organism>
<gene>
    <name evidence="4" type="ORF">AXX12_10715</name>
</gene>
<accession>A0A154BNV6</accession>
<dbReference type="InterPro" id="IPR014748">
    <property type="entry name" value="Enoyl-CoA_hydra_C"/>
</dbReference>
<protein>
    <recommendedName>
        <fullName evidence="6">Enoyl-CoA hydratase</fullName>
    </recommendedName>
</protein>
<dbReference type="AlphaFoldDB" id="A0A154BNV6"/>
<comment type="caution">
    <text evidence="4">The sequence shown here is derived from an EMBL/GenBank/DDBJ whole genome shotgun (WGS) entry which is preliminary data.</text>
</comment>
<comment type="similarity">
    <text evidence="1 3">Belongs to the enoyl-CoA hydratase/isomerase family.</text>
</comment>
<evidence type="ECO:0000313" key="5">
    <source>
        <dbReference type="Proteomes" id="UP000076268"/>
    </source>
</evidence>
<dbReference type="FunFam" id="1.10.12.10:FF:000001">
    <property type="entry name" value="Probable enoyl-CoA hydratase, mitochondrial"/>
    <property type="match status" value="1"/>
</dbReference>
<dbReference type="SUPFAM" id="SSF52096">
    <property type="entry name" value="ClpP/crotonase"/>
    <property type="match status" value="1"/>
</dbReference>
<sequence length="258" mass="27303">MDKFVSCAKQDRVVTITISRPNALNALSVSVCEQLTETMQAIIADETVHAVIIQGEGENFIAGADISSMATANVLEAEAYARLVGRCLQTVSECPVPVIASIRGYALGGGMELALACDLRLAGQSAKLGFPEINLGIIPGAGGTQRLPRVTGTAKAMELILLGQIIDAQTALSMGLLNAVYLDDILTAKTTELAAKIAAKPLQAVKKVKQAVQAALNLDIRQGLAYEISCLIPLFSTYDQKEGMAAFVEKRKPIFIGK</sequence>
<keyword evidence="2" id="KW-0456">Lyase</keyword>
<evidence type="ECO:0000256" key="1">
    <source>
        <dbReference type="ARBA" id="ARBA00005254"/>
    </source>
</evidence>
<dbReference type="InterPro" id="IPR001753">
    <property type="entry name" value="Enoyl-CoA_hydra/iso"/>
</dbReference>
<dbReference type="InterPro" id="IPR018376">
    <property type="entry name" value="Enoyl-CoA_hyd/isom_CS"/>
</dbReference>
<evidence type="ECO:0000256" key="2">
    <source>
        <dbReference type="ARBA" id="ARBA00023239"/>
    </source>
</evidence>
<reference evidence="4 5" key="1">
    <citation type="submission" date="2016-02" db="EMBL/GenBank/DDBJ databases">
        <title>Anaerosporomusa subterraneum gen. nov., sp. nov., a spore-forming obligate anaerobe isolated from saprolite.</title>
        <authorList>
            <person name="Choi J.K."/>
            <person name="Shah M."/>
            <person name="Yee N."/>
        </authorList>
    </citation>
    <scope>NUCLEOTIDE SEQUENCE [LARGE SCALE GENOMIC DNA]</scope>
    <source>
        <strain evidence="4 5">RU4</strain>
    </source>
</reference>
<dbReference type="PANTHER" id="PTHR11941:SF54">
    <property type="entry name" value="ENOYL-COA HYDRATASE, MITOCHONDRIAL"/>
    <property type="match status" value="1"/>
</dbReference>
<name>A0A154BNV6_ANASB</name>
<dbReference type="Proteomes" id="UP000076268">
    <property type="component" value="Unassembled WGS sequence"/>
</dbReference>
<dbReference type="RefSeq" id="WP_066243274.1">
    <property type="nucleotide sequence ID" value="NZ_LSGP01000020.1"/>
</dbReference>
<dbReference type="STRING" id="1794912.AXX12_10715"/>
<dbReference type="Pfam" id="PF00378">
    <property type="entry name" value="ECH_1"/>
    <property type="match status" value="1"/>
</dbReference>
<evidence type="ECO:0000313" key="4">
    <source>
        <dbReference type="EMBL" id="KYZ75677.1"/>
    </source>
</evidence>